<keyword evidence="1" id="KW-0378">Hydrolase</keyword>
<reference evidence="1 2" key="1">
    <citation type="submission" date="2017-07" db="EMBL/GenBank/DDBJ databases">
        <title>Draft sequence of Rhodococcus enclensis 23b-28.</title>
        <authorList>
            <person name="Besaury L."/>
            <person name="Sancelme M."/>
            <person name="Amato P."/>
            <person name="Lallement A."/>
            <person name="Delort A.-M."/>
        </authorList>
    </citation>
    <scope>NUCLEOTIDE SEQUENCE [LARGE SCALE GENOMIC DNA]</scope>
    <source>
        <strain evidence="1 2">23b-28</strain>
    </source>
</reference>
<gene>
    <name evidence="1" type="ORF">CHR55_30385</name>
</gene>
<dbReference type="RefSeq" id="WP_099698738.1">
    <property type="nucleotide sequence ID" value="NZ_NOVD01000053.1"/>
</dbReference>
<dbReference type="SUPFAM" id="SSF53187">
    <property type="entry name" value="Zn-dependent exopeptidases"/>
    <property type="match status" value="1"/>
</dbReference>
<dbReference type="AlphaFoldDB" id="A0A2A5J0Z9"/>
<dbReference type="GO" id="GO:0016787">
    <property type="term" value="F:hydrolase activity"/>
    <property type="evidence" value="ECO:0007669"/>
    <property type="project" value="UniProtKB-KW"/>
</dbReference>
<proteinExistence type="predicted"/>
<dbReference type="Gene3D" id="3.40.630.40">
    <property type="entry name" value="Zn-dependent exopeptidases"/>
    <property type="match status" value="1"/>
</dbReference>
<dbReference type="Proteomes" id="UP000230886">
    <property type="component" value="Unassembled WGS sequence"/>
</dbReference>
<accession>A0A2A5J0Z9</accession>
<sequence>MFNAFTVMPGDERSPVIVHVPHSARVIPQGIRSDLMLTDEELADELDEATDTATDEIAIAALAHVGLLPTVVINGLSRLVVDPERFPDGDPAQAFGRGAVYTRTCSGAPLRAEPYPARAELIDGYFRPYADAVTDAVTDRLNACGRAIVIDLHSYPARPSAFEDAAASRPPLCIGTDPVHTPPWLIDAARGAFTSLGEISENTPYSGTYVPLRHYGHDDRVSSVMIELRRDTYLTDPAAPHPEHITQLGRNLAALIDTATDRSADV</sequence>
<name>A0A2A5J0Z9_RHOSG</name>
<dbReference type="EMBL" id="NOVD01000053">
    <property type="protein sequence ID" value="PCK23260.1"/>
    <property type="molecule type" value="Genomic_DNA"/>
</dbReference>
<organism evidence="1 2">
    <name type="scientific">Rhodococcus qingshengii</name>
    <dbReference type="NCBI Taxonomy" id="334542"/>
    <lineage>
        <taxon>Bacteria</taxon>
        <taxon>Bacillati</taxon>
        <taxon>Actinomycetota</taxon>
        <taxon>Actinomycetes</taxon>
        <taxon>Mycobacteriales</taxon>
        <taxon>Nocardiaceae</taxon>
        <taxon>Rhodococcus</taxon>
        <taxon>Rhodococcus erythropolis group</taxon>
    </lineage>
</organism>
<evidence type="ECO:0000313" key="2">
    <source>
        <dbReference type="Proteomes" id="UP000230886"/>
    </source>
</evidence>
<dbReference type="Pfam" id="PF05013">
    <property type="entry name" value="FGase"/>
    <property type="match status" value="1"/>
</dbReference>
<dbReference type="InterPro" id="IPR007709">
    <property type="entry name" value="N-FG_amidohydro"/>
</dbReference>
<evidence type="ECO:0000313" key="1">
    <source>
        <dbReference type="EMBL" id="PCK23260.1"/>
    </source>
</evidence>
<protein>
    <submittedName>
        <fullName evidence="1">N-formylglutamate amidohydrolase</fullName>
    </submittedName>
</protein>
<comment type="caution">
    <text evidence="1">The sequence shown here is derived from an EMBL/GenBank/DDBJ whole genome shotgun (WGS) entry which is preliminary data.</text>
</comment>